<protein>
    <recommendedName>
        <fullName evidence="6">Nucleoporin Nup159/Nup146 N-terminal domain-containing protein</fullName>
    </recommendedName>
</protein>
<comment type="subcellular location">
    <subcellularLocation>
        <location evidence="1">Nucleus</location>
    </subcellularLocation>
</comment>
<feature type="region of interest" description="Disordered" evidence="5">
    <location>
        <begin position="511"/>
        <end position="558"/>
    </location>
</feature>
<evidence type="ECO:0000313" key="7">
    <source>
        <dbReference type="EMBL" id="KAL3418983.1"/>
    </source>
</evidence>
<feature type="compositionally biased region" description="Polar residues" evidence="5">
    <location>
        <begin position="861"/>
        <end position="873"/>
    </location>
</feature>
<feature type="compositionally biased region" description="Acidic residues" evidence="5">
    <location>
        <begin position="909"/>
        <end position="918"/>
    </location>
</feature>
<sequence length="1433" mass="150525">MSVASQKGLIAAAGPDVVVVGTTQSVRKAFEGPSNGDSDFRPYQPQLTIPMPMKISQLAFSSDETYLILSAAEGGGLAVYEVQTLLQGSTESVFQMSTEGQTLRALIPNPKAERGELIAVVTNDGNLMIANLKERSFVSGSHGQVLKDGVSCISWSAQGKQLVAGLGNGTVVQMKPDGTGTGEIPASPTLDGVHHVSSISWLENHVFLIVYTPSNFESDAAPASIFNVVTRQPPSSFTFQKIADPSPPFGLNRSPPHHFFLRLRDFPPNLQDLVVVASTASTDIGLLSRSKVPLSGDKQADIITGNFTMTEMSDDSRRAQMPMTSELGDTSPIGMALDLSSTDKVVRPIPRDEIDESPSPLPALMVLNNDGVLASWWIVYSDSIRQGTTYPGLVVADGAGQSIGPVAAPASANQTAFGAPPAQPAFGQSAFGNNTDSPGVNTPAFGTASKATAFGAPGGLGKSQSPWGAPSSSTPSNSALAFGNAAFGSSTQPQKGSTAFGSTAFGAPAGTSTATSGPSFGTPAFGQTSAPAFGSSGLPGNRSSPWSSAATSSAPSSGGFASFAQQGGFATAAPPSTGSIFGSTSKTSNQHTAASTVFGGPASNSVFGASDAQPTTSLFGGASNQVANKQGPSLGSGGFVLGSTFKPDNTVQDTEIGRKDNNEQSLFGGNFGTALGNLAKSPPPPPAAVSQETDMDDDANTTESKEEIQIRAVPTTPTPTTAPAKFTSVTPVSDSLFGAASTTPSTVNPFTKPASPATQNPSESIGNEPISKGVLSTGPIVVGQDTVNTNVPATSTPAIKKEILQEDVPGVGKDIPAAPLSQESTITANGQAGDIFKSIDGTDAPLPPDFMPKVVPKISETTTTPVDQPSNAAVPSELVPPIIVPDGPEDAEDDSDFLTEDENSKSPLEEEDDSEGSGEDVTKDLSPLSETNPTTGFTPQSKFGGSLAQDSASNSLFNTSQKLNLPNPSRSLFGEIDRTAPVLPPPKLVSSPRSPSPMRSAIGRLQRPDTLRSVSAPGAASQLLGPQRAASKLSGPSQTLYFAKEQQKVEEQRLAALQAKREAEKQQALVDEEDEMVQKFLASEVTGTRILDEFVAHSDYIGDATAESIPAQIETVYRDINSMIDTLGINARALKSFIKGHTEQYKDEGRTRVDFEEDQDWVLVETEDLGVVLEKDLAPDLESGRVKNVTEKLESCSDLSRDISRLRAKHEDVAKILFSHTDENQMAIIRSQPLSAEQAAQQHDLRKSFMQFQELLAEAEEDLTILKAGLASQTGSGNKATPTVEAVMRTITKMTSMAEKRSGDIDLLENQMRKFRFGSGTSVNSREGSPFATPQKKNTFRNPGTASTYGLFYTPDSNIRENSRGFQNSLMSSTGSFTRSSPPRKKLSGFSAGDKALLRIKLGRRKEVVDKLKVALQRVGTSVRTMDDDDDSA</sequence>
<dbReference type="InterPro" id="IPR026054">
    <property type="entry name" value="Nucleoporin"/>
</dbReference>
<feature type="region of interest" description="Disordered" evidence="5">
    <location>
        <begin position="1318"/>
        <end position="1344"/>
    </location>
</feature>
<feature type="compositionally biased region" description="Polar residues" evidence="5">
    <location>
        <begin position="462"/>
        <end position="476"/>
    </location>
</feature>
<evidence type="ECO:0000256" key="3">
    <source>
        <dbReference type="ARBA" id="ARBA00023242"/>
    </source>
</evidence>
<keyword evidence="2" id="KW-0813">Transport</keyword>
<feature type="compositionally biased region" description="Polar residues" evidence="5">
    <location>
        <begin position="928"/>
        <end position="949"/>
    </location>
</feature>
<evidence type="ECO:0000256" key="4">
    <source>
        <dbReference type="SAM" id="Coils"/>
    </source>
</evidence>
<feature type="compositionally biased region" description="Low complexity" evidence="5">
    <location>
        <begin position="543"/>
        <end position="558"/>
    </location>
</feature>
<feature type="coiled-coil region" evidence="4">
    <location>
        <begin position="1042"/>
        <end position="1069"/>
    </location>
</feature>
<keyword evidence="8" id="KW-1185">Reference proteome</keyword>
<reference evidence="7 8" key="1">
    <citation type="submission" date="2024-06" db="EMBL/GenBank/DDBJ databases">
        <title>Complete genome of Phlyctema vagabunda strain 19-DSS-EL-015.</title>
        <authorList>
            <person name="Fiorenzani C."/>
        </authorList>
    </citation>
    <scope>NUCLEOTIDE SEQUENCE [LARGE SCALE GENOMIC DNA]</scope>
    <source>
        <strain evidence="7 8">19-DSS-EL-015</strain>
    </source>
</reference>
<feature type="region of interest" description="Disordered" evidence="5">
    <location>
        <begin position="456"/>
        <end position="476"/>
    </location>
</feature>
<keyword evidence="4" id="KW-0175">Coiled coil</keyword>
<dbReference type="InterPro" id="IPR039462">
    <property type="entry name" value="Nup159/Nup146_N"/>
</dbReference>
<evidence type="ECO:0000259" key="6">
    <source>
        <dbReference type="Pfam" id="PF16755"/>
    </source>
</evidence>
<dbReference type="SUPFAM" id="SSF117289">
    <property type="entry name" value="Nucleoporin domain"/>
    <property type="match status" value="1"/>
</dbReference>
<proteinExistence type="predicted"/>
<feature type="region of interest" description="Disordered" evidence="5">
    <location>
        <begin position="650"/>
        <end position="707"/>
    </location>
</feature>
<feature type="compositionally biased region" description="Polar residues" evidence="5">
    <location>
        <begin position="511"/>
        <end position="530"/>
    </location>
</feature>
<evidence type="ECO:0000256" key="5">
    <source>
        <dbReference type="SAM" id="MobiDB-lite"/>
    </source>
</evidence>
<feature type="compositionally biased region" description="Acidic residues" evidence="5">
    <location>
        <begin position="887"/>
        <end position="901"/>
    </location>
</feature>
<dbReference type="PANTHER" id="PTHR23193:SF23">
    <property type="entry name" value="NUCLEAR PORE COMPLEX PROTEIN NUP153"/>
    <property type="match status" value="1"/>
</dbReference>
<comment type="caution">
    <text evidence="7">The sequence shown here is derived from an EMBL/GenBank/DDBJ whole genome shotgun (WGS) entry which is preliminary data.</text>
</comment>
<feature type="region of interest" description="Disordered" evidence="5">
    <location>
        <begin position="740"/>
        <end position="770"/>
    </location>
</feature>
<feature type="compositionally biased region" description="Polar residues" evidence="5">
    <location>
        <begin position="574"/>
        <end position="587"/>
    </location>
</feature>
<dbReference type="Proteomes" id="UP001629113">
    <property type="component" value="Unassembled WGS sequence"/>
</dbReference>
<feature type="compositionally biased region" description="Polar residues" evidence="5">
    <location>
        <begin position="1335"/>
        <end position="1344"/>
    </location>
</feature>
<feature type="region of interest" description="Disordered" evidence="5">
    <location>
        <begin position="568"/>
        <end position="587"/>
    </location>
</feature>
<dbReference type="InterPro" id="IPR015943">
    <property type="entry name" value="WD40/YVTN_repeat-like_dom_sf"/>
</dbReference>
<feature type="region of interest" description="Disordered" evidence="5">
    <location>
        <begin position="861"/>
        <end position="949"/>
    </location>
</feature>
<gene>
    <name evidence="7" type="ORF">PVAG01_09204</name>
</gene>
<name>A0ABR4P6P4_9HELO</name>
<evidence type="ECO:0000256" key="2">
    <source>
        <dbReference type="ARBA" id="ARBA00022448"/>
    </source>
</evidence>
<feature type="compositionally biased region" description="Polar residues" evidence="5">
    <location>
        <begin position="756"/>
        <end position="765"/>
    </location>
</feature>
<accession>A0ABR4P6P4</accession>
<dbReference type="Gene3D" id="2.130.10.10">
    <property type="entry name" value="YVTN repeat-like/Quinoprotein amine dehydrogenase"/>
    <property type="match status" value="1"/>
</dbReference>
<evidence type="ECO:0000313" key="8">
    <source>
        <dbReference type="Proteomes" id="UP001629113"/>
    </source>
</evidence>
<dbReference type="PANTHER" id="PTHR23193">
    <property type="entry name" value="NUCLEAR PORE COMPLEX PROTEIN NUP"/>
    <property type="match status" value="1"/>
</dbReference>
<organism evidence="7 8">
    <name type="scientific">Phlyctema vagabunda</name>
    <dbReference type="NCBI Taxonomy" id="108571"/>
    <lineage>
        <taxon>Eukaryota</taxon>
        <taxon>Fungi</taxon>
        <taxon>Dikarya</taxon>
        <taxon>Ascomycota</taxon>
        <taxon>Pezizomycotina</taxon>
        <taxon>Leotiomycetes</taxon>
        <taxon>Helotiales</taxon>
        <taxon>Dermateaceae</taxon>
        <taxon>Phlyctema</taxon>
    </lineage>
</organism>
<feature type="region of interest" description="Disordered" evidence="5">
    <location>
        <begin position="977"/>
        <end position="1035"/>
    </location>
</feature>
<dbReference type="Pfam" id="PF16755">
    <property type="entry name" value="Beta-prop_NUP159_NUP214"/>
    <property type="match status" value="1"/>
</dbReference>
<keyword evidence="3" id="KW-0539">Nucleus</keyword>
<dbReference type="EMBL" id="JBFCZG010000008">
    <property type="protein sequence ID" value="KAL3418983.1"/>
    <property type="molecule type" value="Genomic_DNA"/>
</dbReference>
<feature type="compositionally biased region" description="Low complexity" evidence="5">
    <location>
        <begin position="988"/>
        <end position="1000"/>
    </location>
</feature>
<feature type="compositionally biased region" description="Polar residues" evidence="5">
    <location>
        <begin position="740"/>
        <end position="749"/>
    </location>
</feature>
<feature type="domain" description="Nucleoporin Nup159/Nup146 N-terminal" evidence="6">
    <location>
        <begin position="1"/>
        <end position="373"/>
    </location>
</feature>
<evidence type="ECO:0000256" key="1">
    <source>
        <dbReference type="ARBA" id="ARBA00004123"/>
    </source>
</evidence>